<evidence type="ECO:0000313" key="1">
    <source>
        <dbReference type="EMBL" id="QJA94262.1"/>
    </source>
</evidence>
<dbReference type="Gene3D" id="3.30.565.10">
    <property type="entry name" value="Histidine kinase-like ATPase, C-terminal domain"/>
    <property type="match status" value="1"/>
</dbReference>
<protein>
    <submittedName>
        <fullName evidence="1">Putative GHKL domain containing protein</fullName>
    </submittedName>
</protein>
<dbReference type="AlphaFoldDB" id="A0A6M3LKV0"/>
<dbReference type="Pfam" id="PF13589">
    <property type="entry name" value="HATPase_c_3"/>
    <property type="match status" value="1"/>
</dbReference>
<dbReference type="EMBL" id="MT143217">
    <property type="protein sequence ID" value="QJA94262.1"/>
    <property type="molecule type" value="Genomic_DNA"/>
</dbReference>
<sequence>MRELQSGREPWQLAKELVSNAWDESINRCVVELKSTGTRRAKLVVEDDGNGFSDIKDAWTLMAHTPKRGNPNVRGRFNIGEKEILSVAKSAKIFTNGHVIIFPKSGGRQIRKTEHMKGARIECVLAWGNRQVDSTVEKLKQLLVPSDIEYLVNGEKIEYMKPTKIIEATLETTIQNSPSEPMRQTWRKTNVELIPSENGMLYEMGIPIQTIQCPYLVNVMQKVPMPPNRDVVKDSYLQDIYTAILNNTAEELSEEKSSETWVREAIEDKDINLEVAKEVMAKRYGEKVMLWSTDRVANERALEHGFEVIHGKTLSEAERQVFQSVGLCHTSDKFSLQPSESEIINPEDWTKGMINVARYTKYLGRKLLNNEIGIQIYKQPSGYAKATWHDGIIGFNLSHLTNTFFDAITTEVTALILHELAHQQGNGHDSLYLDSLKELAGKAVHLAVWDTEMLDFVPFGS</sequence>
<dbReference type="InterPro" id="IPR036890">
    <property type="entry name" value="HATPase_C_sf"/>
</dbReference>
<dbReference type="SUPFAM" id="SSF55874">
    <property type="entry name" value="ATPase domain of HSP90 chaperone/DNA topoisomerase II/histidine kinase"/>
    <property type="match status" value="1"/>
</dbReference>
<reference evidence="1" key="1">
    <citation type="submission" date="2020-03" db="EMBL/GenBank/DDBJ databases">
        <title>The deep terrestrial virosphere.</title>
        <authorList>
            <person name="Holmfeldt K."/>
            <person name="Nilsson E."/>
            <person name="Simone D."/>
            <person name="Lopez-Fernandez M."/>
            <person name="Wu X."/>
            <person name="de Brujin I."/>
            <person name="Lundin D."/>
            <person name="Andersson A."/>
            <person name="Bertilsson S."/>
            <person name="Dopson M."/>
        </authorList>
    </citation>
    <scope>NUCLEOTIDE SEQUENCE</scope>
    <source>
        <strain evidence="1">MM415B03909</strain>
    </source>
</reference>
<proteinExistence type="predicted"/>
<organism evidence="1">
    <name type="scientific">viral metagenome</name>
    <dbReference type="NCBI Taxonomy" id="1070528"/>
    <lineage>
        <taxon>unclassified sequences</taxon>
        <taxon>metagenomes</taxon>
        <taxon>organismal metagenomes</taxon>
    </lineage>
</organism>
<gene>
    <name evidence="1" type="ORF">MM415B03909_0002</name>
</gene>
<name>A0A6M3LKV0_9ZZZZ</name>
<accession>A0A6M3LKV0</accession>